<evidence type="ECO:0000313" key="2">
    <source>
        <dbReference type="EMBL" id="VDM10037.1"/>
    </source>
</evidence>
<feature type="region of interest" description="Disordered" evidence="1">
    <location>
        <begin position="26"/>
        <end position="54"/>
    </location>
</feature>
<dbReference type="EMBL" id="UYWW01001160">
    <property type="protein sequence ID" value="VDM10037.1"/>
    <property type="molecule type" value="Genomic_DNA"/>
</dbReference>
<dbReference type="Proteomes" id="UP000270924">
    <property type="component" value="Unassembled WGS sequence"/>
</dbReference>
<evidence type="ECO:0000313" key="3">
    <source>
        <dbReference type="Proteomes" id="UP000270924"/>
    </source>
</evidence>
<feature type="compositionally biased region" description="Polar residues" evidence="1">
    <location>
        <begin position="40"/>
        <end position="53"/>
    </location>
</feature>
<organism evidence="2 3">
    <name type="scientific">Wuchereria bancrofti</name>
    <dbReference type="NCBI Taxonomy" id="6293"/>
    <lineage>
        <taxon>Eukaryota</taxon>
        <taxon>Metazoa</taxon>
        <taxon>Ecdysozoa</taxon>
        <taxon>Nematoda</taxon>
        <taxon>Chromadorea</taxon>
        <taxon>Rhabditida</taxon>
        <taxon>Spirurina</taxon>
        <taxon>Spiruromorpha</taxon>
        <taxon>Filarioidea</taxon>
        <taxon>Onchocercidae</taxon>
        <taxon>Wuchereria</taxon>
    </lineage>
</organism>
<dbReference type="AlphaFoldDB" id="A0A3P7E052"/>
<name>A0A3P7E052_WUCBA</name>
<sequence length="73" mass="8663">MEESLQSILNDQGLHKTLIAKKFHEKRSQAMEPRRKRSINDISMQHSQNQQNPYFKGEILKSVIKKDGRNIWQ</sequence>
<dbReference type="OrthoDB" id="9922675at2759"/>
<protein>
    <submittedName>
        <fullName evidence="2">Uncharacterized protein</fullName>
    </submittedName>
</protein>
<gene>
    <name evidence="2" type="ORF">WBA_LOCUS3423</name>
</gene>
<reference evidence="2 3" key="1">
    <citation type="submission" date="2018-11" db="EMBL/GenBank/DDBJ databases">
        <authorList>
            <consortium name="Pathogen Informatics"/>
        </authorList>
    </citation>
    <scope>NUCLEOTIDE SEQUENCE [LARGE SCALE GENOMIC DNA]</scope>
</reference>
<keyword evidence="3" id="KW-1185">Reference proteome</keyword>
<evidence type="ECO:0000256" key="1">
    <source>
        <dbReference type="SAM" id="MobiDB-lite"/>
    </source>
</evidence>
<proteinExistence type="predicted"/>
<dbReference type="InParanoid" id="A0A3P7E052"/>
<accession>A0A3P7E052</accession>